<dbReference type="NCBIfam" id="TIGR02167">
    <property type="entry name" value="Liste_lipo_26"/>
    <property type="match status" value="5"/>
</dbReference>
<organism evidence="2 3">
    <name type="scientific">Triparma strigata</name>
    <dbReference type="NCBI Taxonomy" id="1606541"/>
    <lineage>
        <taxon>Eukaryota</taxon>
        <taxon>Sar</taxon>
        <taxon>Stramenopiles</taxon>
        <taxon>Ochrophyta</taxon>
        <taxon>Bolidophyceae</taxon>
        <taxon>Parmales</taxon>
        <taxon>Triparmaceae</taxon>
        <taxon>Triparma</taxon>
    </lineage>
</organism>
<dbReference type="InterPro" id="IPR011889">
    <property type="entry name" value="Liste_lipo_26"/>
</dbReference>
<proteinExistence type="predicted"/>
<feature type="compositionally biased region" description="Pro residues" evidence="1">
    <location>
        <begin position="7"/>
        <end position="26"/>
    </location>
</feature>
<reference evidence="3" key="1">
    <citation type="journal article" date="2023" name="Commun. Biol.">
        <title>Genome analysis of Parmales, the sister group of diatoms, reveals the evolutionary specialization of diatoms from phago-mixotrophs to photoautotrophs.</title>
        <authorList>
            <person name="Ban H."/>
            <person name="Sato S."/>
            <person name="Yoshikawa S."/>
            <person name="Yamada K."/>
            <person name="Nakamura Y."/>
            <person name="Ichinomiya M."/>
            <person name="Sato N."/>
            <person name="Blanc-Mathieu R."/>
            <person name="Endo H."/>
            <person name="Kuwata A."/>
            <person name="Ogata H."/>
        </authorList>
    </citation>
    <scope>NUCLEOTIDE SEQUENCE [LARGE SCALE GENOMIC DNA]</scope>
    <source>
        <strain evidence="3">NIES 3701</strain>
    </source>
</reference>
<accession>A0A9W7AB63</accession>
<evidence type="ECO:0008006" key="4">
    <source>
        <dbReference type="Google" id="ProtNLM"/>
    </source>
</evidence>
<dbReference type="InterPro" id="IPR005046">
    <property type="entry name" value="DUF285"/>
</dbReference>
<dbReference type="OrthoDB" id="42699at2759"/>
<evidence type="ECO:0000313" key="3">
    <source>
        <dbReference type="Proteomes" id="UP001165085"/>
    </source>
</evidence>
<gene>
    <name evidence="2" type="ORF">TrST_g11476</name>
</gene>
<evidence type="ECO:0000256" key="1">
    <source>
        <dbReference type="SAM" id="MobiDB-lite"/>
    </source>
</evidence>
<feature type="region of interest" description="Disordered" evidence="1">
    <location>
        <begin position="1"/>
        <end position="26"/>
    </location>
</feature>
<evidence type="ECO:0000313" key="2">
    <source>
        <dbReference type="EMBL" id="GMH66247.1"/>
    </source>
</evidence>
<dbReference type="EMBL" id="BRXY01000106">
    <property type="protein sequence ID" value="GMH66247.1"/>
    <property type="molecule type" value="Genomic_DNA"/>
</dbReference>
<dbReference type="Pfam" id="PF03382">
    <property type="entry name" value="DUF285"/>
    <property type="match status" value="2"/>
</dbReference>
<dbReference type="Proteomes" id="UP001165085">
    <property type="component" value="Unassembled WGS sequence"/>
</dbReference>
<protein>
    <recommendedName>
        <fullName evidence="4">BspA family leucine-rich repeat surface protein</fullName>
    </recommendedName>
</protein>
<name>A0A9W7AB63_9STRA</name>
<dbReference type="AlphaFoldDB" id="A0A9W7AB63"/>
<keyword evidence="3" id="KW-1185">Reference proteome</keyword>
<dbReference type="SUPFAM" id="SSF141571">
    <property type="entry name" value="Pentapeptide repeat-like"/>
    <property type="match status" value="1"/>
</dbReference>
<comment type="caution">
    <text evidence="2">The sequence shown here is derived from an EMBL/GenBank/DDBJ whole genome shotgun (WGS) entry which is preliminary data.</text>
</comment>
<sequence length="332" mass="36779">MNKRSASPPPLSDPSSPLPIPQAPPCPSLLTTKPTTKLLVAPATSSPPLSFPFLPTGVAPNLNTDVISVILSFLPSNVKDLERYNRVSKAFWSYVNNVLKQAKINSEFKKKVDLYCKNAKAGAALYGDISTWDVSSITSMPYLFGKRPTDGGCILFRSSNSFVGDLSSWDVSNVTNMEGMFFNVICFDSDLSGWEVSKCTNMREMFGGASQFNGNVTNWDVSNVTDMNGMFGGCSSFTRDLSKWDVSSCTDMKEMFRGARLFNADISGWNVKKVKDMEAMFRTALSFSHDISSWNVENVTTMHAMFYKAILFDKSTIKSWNLTSIKSKGYRP</sequence>